<dbReference type="InterPro" id="IPR026444">
    <property type="entry name" value="Secre_tail"/>
</dbReference>
<keyword evidence="3" id="KW-1185">Reference proteome</keyword>
<protein>
    <submittedName>
        <fullName evidence="2">T9SS type A sorting domain-containing protein</fullName>
    </submittedName>
</protein>
<feature type="domain" description="Secretion system C-terminal sorting" evidence="1">
    <location>
        <begin position="1949"/>
        <end position="2019"/>
    </location>
</feature>
<sequence length="2021" mass="210961">MKRFLLSILFFVGVVNFTSGQSEGDFRSRADGNWNVGSTWEEFVSGTWVNNANFPDGTENLIELQSGFSVTIAAGNTINISSSTTLINNGTFILETDGRSTGKLNVSGIFQANQGSIISGATTSKMTFLANSAYNHNFTTTEGAIPIATWSTDSNVNIVGFTSSNGPPTNLTQPFFNFTWNCPNMTTAFLNLGGNLNNVDGDLNISSTGTGSLSISDFASSTINIDGNFQVDGNSFVYFNLDLAVTYNIGNDFILSSSSSTYFAEDAPIDFNIVNNFIVNGSGTYDFGGELGGSGNTNIYVGGNFSQSSGTIQNSGTGTKTLHFQSGATSIFSRTGGTLNGVLNYSITGSTVVDAGSSEFVGDGDFNLGAGSKLITSNVAGISSSGVIQVAGTRTFNTGSTIEYNGTATQSLGNGFPPSGVNLIINNSGGGVDMNSDLTISSGRTLTFTAGTLNIGSSTLTLNGTVLTTSGGLSVTSLSNLAIGGTGAFGTLGFVGTSELQNFTLNRTSTGSVTLDGNLTVSGATQATDGFTQTAGDLLLNGNTLTLSGNIEQTGGTLVSNATSSLIINGAGALPAGLSVSGDINTITMDRASTTLNTASSNFTATNLNLFSGTLDGTAISIADGGTVERRTNGSLTNALTPVGSYNLIYNHSSAISTGAELPNSATAINNIEKRGTGVLTVLNDFTANGSLTFTNGEFNAGANTISLNGDLIANAGSTLDNSTITFDGTTNLTGSNNPTFGSITVNGTFNPASSLTVNGDITNNGVLNSSAGTLTINATSQLGGSNPITVNDFTIGTSGVVTASATQALEIDGNLTNNGSFNANSGTVIFGGNTTISGTVPTFASIQVDGIFNAPSTLNLSGGLTVNSGGTFNNNSGIVNMTGTGDIAGTGAFELYTLNVSGGVAIANENAAGVTIADALTVGAGTTIDFDGAAGSGEMTLKSTQTKDAYIAAVPSDATLSGILNVERAVYNVRSGDGKGFHMIGFPVTGATVGEVQASGFAVTGGFTGASTTGGKGDGNASILSYDQSAAGDFSNGYTAFPGSSGSSSSEFVNGTGYFMFTYAGDVPGTITTTGTVFTGSVTKPLPYTANGNIPVEDEGWHLIGNPYPSAINWDLVFTDNTEIDGWLWNPGAGAWEALTSGSNATIPQGQAFFLRSLPNGGAGGSITFDEEDKVSTFKSFYRTTEPDQIFKVGLDNGSYVDYTYIGLKEGATFDYNGVEDASRLFNNYETISTMTADGKVVKVNRVPFENVGTCGNSIFINLEQMVNSKQYTLRFEGVQNLSSKSIELYDHYLDQTLELSSSNSLQFTVNSDAASKGSTRFEIIINSNESLSQVAVESEDICPSENAVINLLQSDVFANYLVYSGEEIVASAEGTGTELSIEILNEFLGEANNDFEIKAFAAGCDTVKVGNASVQVSESLTLNNAVEGSTICKEANQASFSVATQVNASYDVLNDADTIQSFVGNGNIYQGFINSTELVEGLNQFTIAASKDGCQSGTLNQNLEIEVQDLVIDESITFSANNTCLKSSSDLSFSSQAGVEYQIFKGTKLLKSINGDGSEQIVTIPPSDLSLGNNKFTVIAQYGECAEFEFPQTIQIEVEENINTNLNLITENTCGDANTSVVIENAQAGKIYTLQSAGQKISSLTAETKGELVFNLNPSQLSVGLNELDIQIEGEACGAVLSANQAVLTIYEPINPDLEIQSPNVCTGDQVNIEITNPQAGKTYRLMDAGTMIATEKATNEDVLSFNLPSDLFGMGYHAMTINILDDKCGTLTANQIVEFELFEAGVISEVENQNVCKDESIVIDLSANVAMNSYQLYVGEDLITESSTSTLSLTPSETTTYTLTGIPENGCGVNTINFTIEVTDLATPGILVSNNVLESSVEGDSYQWYLNGEILEGERGKVLVAQESGEYSVEVSKANCTKISDAYTFSEEVLNANKALANAVHLYPNPVKDVLKIDMENIKEIEVTIFTLSGKFMDKMNLNSEKEQSIDMSKFSKGTYLLQLKSGKGTITKRIIKQ</sequence>
<evidence type="ECO:0000313" key="3">
    <source>
        <dbReference type="Proteomes" id="UP001230496"/>
    </source>
</evidence>
<dbReference type="Pfam" id="PF18962">
    <property type="entry name" value="Por_Secre_tail"/>
    <property type="match status" value="1"/>
</dbReference>
<name>A0AA51NAD8_9BACT</name>
<dbReference type="NCBIfam" id="TIGR04183">
    <property type="entry name" value="Por_Secre_tail"/>
    <property type="match status" value="1"/>
</dbReference>
<gene>
    <name evidence="2" type="ORF">QYS49_38235</name>
</gene>
<evidence type="ECO:0000313" key="2">
    <source>
        <dbReference type="EMBL" id="WMN11394.1"/>
    </source>
</evidence>
<reference evidence="2 3" key="1">
    <citation type="submission" date="2023-08" db="EMBL/GenBank/DDBJ databases">
        <title>Comparative genomics and taxonomic characterization of three novel marine species of genus Marivirga.</title>
        <authorList>
            <person name="Muhammad N."/>
            <person name="Kim S.-G."/>
        </authorList>
    </citation>
    <scope>NUCLEOTIDE SEQUENCE [LARGE SCALE GENOMIC DNA]</scope>
    <source>
        <strain evidence="2 3">BDSF4-3</strain>
    </source>
</reference>
<accession>A0AA51NAD8</accession>
<dbReference type="Proteomes" id="UP001230496">
    <property type="component" value="Chromosome"/>
</dbReference>
<dbReference type="RefSeq" id="WP_308348523.1">
    <property type="nucleotide sequence ID" value="NZ_CP129971.1"/>
</dbReference>
<organism evidence="2 3">
    <name type="scientific">Marivirga salinarum</name>
    <dbReference type="NCBI Taxonomy" id="3059078"/>
    <lineage>
        <taxon>Bacteria</taxon>
        <taxon>Pseudomonadati</taxon>
        <taxon>Bacteroidota</taxon>
        <taxon>Cytophagia</taxon>
        <taxon>Cytophagales</taxon>
        <taxon>Marivirgaceae</taxon>
        <taxon>Marivirga</taxon>
    </lineage>
</organism>
<dbReference type="KEGG" id="msaa:QYS49_38235"/>
<evidence type="ECO:0000259" key="1">
    <source>
        <dbReference type="Pfam" id="PF18962"/>
    </source>
</evidence>
<proteinExistence type="predicted"/>
<dbReference type="EMBL" id="CP129971">
    <property type="protein sequence ID" value="WMN11394.1"/>
    <property type="molecule type" value="Genomic_DNA"/>
</dbReference>